<feature type="region of interest" description="Disordered" evidence="1">
    <location>
        <begin position="37"/>
        <end position="63"/>
    </location>
</feature>
<name>A0ABT4TQK6_9ACTN</name>
<comment type="caution">
    <text evidence="2">The sequence shown here is derived from an EMBL/GenBank/DDBJ whole genome shotgun (WGS) entry which is preliminary data.</text>
</comment>
<keyword evidence="3" id="KW-1185">Reference proteome</keyword>
<gene>
    <name evidence="2" type="ORF">O4U47_20865</name>
</gene>
<dbReference type="RefSeq" id="WP_270679601.1">
    <property type="nucleotide sequence ID" value="NZ_JAQFWP010000044.1"/>
</dbReference>
<dbReference type="Proteomes" id="UP001165685">
    <property type="component" value="Unassembled WGS sequence"/>
</dbReference>
<evidence type="ECO:0000313" key="3">
    <source>
        <dbReference type="Proteomes" id="UP001165685"/>
    </source>
</evidence>
<feature type="compositionally biased region" description="Low complexity" evidence="1">
    <location>
        <begin position="42"/>
        <end position="52"/>
    </location>
</feature>
<proteinExistence type="predicted"/>
<dbReference type="EMBL" id="JAQFWP010000044">
    <property type="protein sequence ID" value="MDA2806970.1"/>
    <property type="molecule type" value="Genomic_DNA"/>
</dbReference>
<feature type="compositionally biased region" description="Pro residues" evidence="1">
    <location>
        <begin position="53"/>
        <end position="63"/>
    </location>
</feature>
<accession>A0ABT4TQK6</accession>
<evidence type="ECO:0000256" key="1">
    <source>
        <dbReference type="SAM" id="MobiDB-lite"/>
    </source>
</evidence>
<organism evidence="2 3">
    <name type="scientific">Nocardiopsis suaedae</name>
    <dbReference type="NCBI Taxonomy" id="3018444"/>
    <lineage>
        <taxon>Bacteria</taxon>
        <taxon>Bacillati</taxon>
        <taxon>Actinomycetota</taxon>
        <taxon>Actinomycetes</taxon>
        <taxon>Streptosporangiales</taxon>
        <taxon>Nocardiopsidaceae</taxon>
        <taxon>Nocardiopsis</taxon>
    </lineage>
</organism>
<reference evidence="2" key="1">
    <citation type="submission" date="2023-01" db="EMBL/GenBank/DDBJ databases">
        <title>Draft genome sequence of Nocardiopsis sp. LSu2-4 isolated from halophytes.</title>
        <authorList>
            <person name="Duangmal K."/>
            <person name="Chantavorakit T."/>
        </authorList>
    </citation>
    <scope>NUCLEOTIDE SEQUENCE</scope>
    <source>
        <strain evidence="2">LSu2-4</strain>
    </source>
</reference>
<evidence type="ECO:0000313" key="2">
    <source>
        <dbReference type="EMBL" id="MDA2806970.1"/>
    </source>
</evidence>
<sequence length="63" mass="6441">MAPTALSAQALTDTELQIDVFDSWTLPSHVVAAATGGRCGLPTPRRTTAPAPERTPTPAPASA</sequence>
<protein>
    <submittedName>
        <fullName evidence="2">Uncharacterized protein</fullName>
    </submittedName>
</protein>